<dbReference type="PANTHER" id="PTHR30055">
    <property type="entry name" value="HTH-TYPE TRANSCRIPTIONAL REGULATOR RUTR"/>
    <property type="match status" value="1"/>
</dbReference>
<dbReference type="InterPro" id="IPR036271">
    <property type="entry name" value="Tet_transcr_reg_TetR-rel_C_sf"/>
</dbReference>
<comment type="caution">
    <text evidence="6">The sequence shown here is derived from an EMBL/GenBank/DDBJ whole genome shotgun (WGS) entry which is preliminary data.</text>
</comment>
<dbReference type="RefSeq" id="WP_035572778.1">
    <property type="nucleotide sequence ID" value="NZ_ARYH01000002.1"/>
</dbReference>
<feature type="domain" description="HTH tetR-type" evidence="5">
    <location>
        <begin position="10"/>
        <end position="70"/>
    </location>
</feature>
<dbReference type="SUPFAM" id="SSF48498">
    <property type="entry name" value="Tetracyclin repressor-like, C-terminal domain"/>
    <property type="match status" value="1"/>
</dbReference>
<evidence type="ECO:0000256" key="3">
    <source>
        <dbReference type="ARBA" id="ARBA00023163"/>
    </source>
</evidence>
<dbReference type="GO" id="GO:0003700">
    <property type="term" value="F:DNA-binding transcription factor activity"/>
    <property type="evidence" value="ECO:0007669"/>
    <property type="project" value="TreeGrafter"/>
</dbReference>
<keyword evidence="1" id="KW-0805">Transcription regulation</keyword>
<feature type="DNA-binding region" description="H-T-H motif" evidence="4">
    <location>
        <begin position="33"/>
        <end position="52"/>
    </location>
</feature>
<dbReference type="InterPro" id="IPR009057">
    <property type="entry name" value="Homeodomain-like_sf"/>
</dbReference>
<dbReference type="InterPro" id="IPR050109">
    <property type="entry name" value="HTH-type_TetR-like_transc_reg"/>
</dbReference>
<reference evidence="6 7" key="1">
    <citation type="journal article" date="2014" name="Antonie Van Leeuwenhoek">
        <title>Hyphomonas beringensis sp. nov. and Hyphomonas chukchiensis sp. nov., isolated from surface seawater of the Bering Sea and Chukchi Sea.</title>
        <authorList>
            <person name="Li C."/>
            <person name="Lai Q."/>
            <person name="Li G."/>
            <person name="Dong C."/>
            <person name="Wang J."/>
            <person name="Liao Y."/>
            <person name="Shao Z."/>
        </authorList>
    </citation>
    <scope>NUCLEOTIDE SEQUENCE [LARGE SCALE GENOMIC DNA]</scope>
    <source>
        <strain evidence="6 7">MHS-3</strain>
    </source>
</reference>
<organism evidence="6 7">
    <name type="scientific">Hyphomonas adhaerens MHS-3</name>
    <dbReference type="NCBI Taxonomy" id="1280949"/>
    <lineage>
        <taxon>Bacteria</taxon>
        <taxon>Pseudomonadati</taxon>
        <taxon>Pseudomonadota</taxon>
        <taxon>Alphaproteobacteria</taxon>
        <taxon>Hyphomonadales</taxon>
        <taxon>Hyphomonadaceae</taxon>
        <taxon>Hyphomonas</taxon>
    </lineage>
</organism>
<dbReference type="InterPro" id="IPR001647">
    <property type="entry name" value="HTH_TetR"/>
</dbReference>
<evidence type="ECO:0000259" key="5">
    <source>
        <dbReference type="PROSITE" id="PS50977"/>
    </source>
</evidence>
<evidence type="ECO:0000313" key="7">
    <source>
        <dbReference type="Proteomes" id="UP000027446"/>
    </source>
</evidence>
<dbReference type="EMBL" id="ARYH01000002">
    <property type="protein sequence ID" value="KCZ83748.1"/>
    <property type="molecule type" value="Genomic_DNA"/>
</dbReference>
<protein>
    <submittedName>
        <fullName evidence="6">TetR family transcriptional regulator</fullName>
    </submittedName>
</protein>
<dbReference type="SUPFAM" id="SSF46689">
    <property type="entry name" value="Homeodomain-like"/>
    <property type="match status" value="1"/>
</dbReference>
<accession>A0A069E2C2</accession>
<dbReference type="STRING" id="1280949.HAD_14139"/>
<dbReference type="eggNOG" id="COG1309">
    <property type="taxonomic scope" value="Bacteria"/>
</dbReference>
<dbReference type="Pfam" id="PF00440">
    <property type="entry name" value="TetR_N"/>
    <property type="match status" value="1"/>
</dbReference>
<keyword evidence="7" id="KW-1185">Reference proteome</keyword>
<evidence type="ECO:0000256" key="4">
    <source>
        <dbReference type="PROSITE-ProRule" id="PRU00335"/>
    </source>
</evidence>
<proteinExistence type="predicted"/>
<dbReference type="GO" id="GO:0000976">
    <property type="term" value="F:transcription cis-regulatory region binding"/>
    <property type="evidence" value="ECO:0007669"/>
    <property type="project" value="TreeGrafter"/>
</dbReference>
<evidence type="ECO:0000256" key="1">
    <source>
        <dbReference type="ARBA" id="ARBA00023015"/>
    </source>
</evidence>
<dbReference type="PROSITE" id="PS50977">
    <property type="entry name" value="HTH_TETR_2"/>
    <property type="match status" value="1"/>
</dbReference>
<evidence type="ECO:0000313" key="6">
    <source>
        <dbReference type="EMBL" id="KCZ83748.1"/>
    </source>
</evidence>
<dbReference type="PANTHER" id="PTHR30055:SF234">
    <property type="entry name" value="HTH-TYPE TRANSCRIPTIONAL REGULATOR BETI"/>
    <property type="match status" value="1"/>
</dbReference>
<keyword evidence="3" id="KW-0804">Transcription</keyword>
<name>A0A069E2C2_9PROT</name>
<dbReference type="PRINTS" id="PR00455">
    <property type="entry name" value="HTHTETR"/>
</dbReference>
<dbReference type="Pfam" id="PF17939">
    <property type="entry name" value="TetR_C_30"/>
    <property type="match status" value="1"/>
</dbReference>
<dbReference type="InterPro" id="IPR041586">
    <property type="entry name" value="PsrA_TetR_C"/>
</dbReference>
<dbReference type="AlphaFoldDB" id="A0A069E2C2"/>
<dbReference type="Proteomes" id="UP000027446">
    <property type="component" value="Unassembled WGS sequence"/>
</dbReference>
<evidence type="ECO:0000256" key="2">
    <source>
        <dbReference type="ARBA" id="ARBA00023125"/>
    </source>
</evidence>
<keyword evidence="2 4" id="KW-0238">DNA-binding</keyword>
<gene>
    <name evidence="6" type="ORF">HAD_14139</name>
</gene>
<dbReference type="Gene3D" id="1.10.357.10">
    <property type="entry name" value="Tetracycline Repressor, domain 2"/>
    <property type="match status" value="1"/>
</dbReference>
<sequence>MTGTRIKPRPDRRTAILDAAEEQFARHGYDGVTLRAIAKHAGVDVALSNYYFGPKRDLFDAVLVRRAEILNEMRLNQLDECLAGSDQLPSVEAIIRAYLRPLLTGDHVQEEGWKNYYALIAYVNNSPEWGGQLMTQFFDPLVDRFMDAFRLALPGIEDRDLYWAYHCLSGALTLTFAQTGRIDHLSGGLCRSNDLADAYEHMVKFTAAGFESFRQ</sequence>
<dbReference type="PATRIC" id="fig|1280949.3.peg.2871"/>
<dbReference type="OrthoDB" id="2356263at2"/>